<evidence type="ECO:0000313" key="2">
    <source>
        <dbReference type="EMBL" id="MQL85287.1"/>
    </source>
</evidence>
<gene>
    <name evidence="2" type="ORF">Taro_017807</name>
</gene>
<feature type="region of interest" description="Disordered" evidence="1">
    <location>
        <begin position="1"/>
        <end position="60"/>
    </location>
</feature>
<name>A0A843US31_COLES</name>
<sequence>MVRGAQSGSSSGRSLRRRVLFQASASGSPSVPPPVAVGSGQFTPPQPRVPGSVPEDVASL</sequence>
<dbReference type="AlphaFoldDB" id="A0A843US31"/>
<comment type="caution">
    <text evidence="2">The sequence shown here is derived from an EMBL/GenBank/DDBJ whole genome shotgun (WGS) entry which is preliminary data.</text>
</comment>
<keyword evidence="3" id="KW-1185">Reference proteome</keyword>
<evidence type="ECO:0000256" key="1">
    <source>
        <dbReference type="SAM" id="MobiDB-lite"/>
    </source>
</evidence>
<protein>
    <submittedName>
        <fullName evidence="2">Uncharacterized protein</fullName>
    </submittedName>
</protein>
<dbReference type="EMBL" id="NMUH01000820">
    <property type="protein sequence ID" value="MQL85287.1"/>
    <property type="molecule type" value="Genomic_DNA"/>
</dbReference>
<reference evidence="2" key="1">
    <citation type="submission" date="2017-07" db="EMBL/GenBank/DDBJ databases">
        <title>Taro Niue Genome Assembly and Annotation.</title>
        <authorList>
            <person name="Atibalentja N."/>
            <person name="Keating K."/>
            <person name="Fields C.J."/>
        </authorList>
    </citation>
    <scope>NUCLEOTIDE SEQUENCE</scope>
    <source>
        <strain evidence="2">Niue_2</strain>
        <tissue evidence="2">Leaf</tissue>
    </source>
</reference>
<evidence type="ECO:0000313" key="3">
    <source>
        <dbReference type="Proteomes" id="UP000652761"/>
    </source>
</evidence>
<feature type="compositionally biased region" description="Low complexity" evidence="1">
    <location>
        <begin position="1"/>
        <end position="13"/>
    </location>
</feature>
<proteinExistence type="predicted"/>
<organism evidence="2 3">
    <name type="scientific">Colocasia esculenta</name>
    <name type="common">Wild taro</name>
    <name type="synonym">Arum esculentum</name>
    <dbReference type="NCBI Taxonomy" id="4460"/>
    <lineage>
        <taxon>Eukaryota</taxon>
        <taxon>Viridiplantae</taxon>
        <taxon>Streptophyta</taxon>
        <taxon>Embryophyta</taxon>
        <taxon>Tracheophyta</taxon>
        <taxon>Spermatophyta</taxon>
        <taxon>Magnoliopsida</taxon>
        <taxon>Liliopsida</taxon>
        <taxon>Araceae</taxon>
        <taxon>Aroideae</taxon>
        <taxon>Colocasieae</taxon>
        <taxon>Colocasia</taxon>
    </lineage>
</organism>
<accession>A0A843US31</accession>
<dbReference type="Proteomes" id="UP000652761">
    <property type="component" value="Unassembled WGS sequence"/>
</dbReference>